<keyword evidence="3" id="KW-1185">Reference proteome</keyword>
<protein>
    <recommendedName>
        <fullName evidence="4">Cytochrome P450</fullName>
    </recommendedName>
</protein>
<dbReference type="Gene3D" id="1.10.630.10">
    <property type="entry name" value="Cytochrome P450"/>
    <property type="match status" value="1"/>
</dbReference>
<proteinExistence type="inferred from homology"/>
<name>A0A3M0JPR9_HIRRU</name>
<dbReference type="GO" id="GO:0004497">
    <property type="term" value="F:monooxygenase activity"/>
    <property type="evidence" value="ECO:0007669"/>
    <property type="project" value="InterPro"/>
</dbReference>
<comment type="caution">
    <text evidence="2">The sequence shown here is derived from an EMBL/GenBank/DDBJ whole genome shotgun (WGS) entry which is preliminary data.</text>
</comment>
<dbReference type="GO" id="GO:0004796">
    <property type="term" value="F:thromboxane-A synthase activity"/>
    <property type="evidence" value="ECO:0007669"/>
    <property type="project" value="TreeGrafter"/>
</dbReference>
<evidence type="ECO:0000313" key="3">
    <source>
        <dbReference type="Proteomes" id="UP000269221"/>
    </source>
</evidence>
<dbReference type="PANTHER" id="PTHR24301:SF2">
    <property type="entry name" value="THROMBOXANE-A SYNTHASE"/>
    <property type="match status" value="1"/>
</dbReference>
<dbReference type="InterPro" id="IPR001128">
    <property type="entry name" value="Cyt_P450"/>
</dbReference>
<accession>A0A3M0JPR9</accession>
<sequence length="106" mass="11103">MLDACDSADSLAAGCSGVLSPSAAPRQSEAPLVGTAPSEKAQKALTEDEIAGQAFLFLIAGYETTTSTLSFATYLLATNPESQEKVLQEVDEFSAKHAYQSLADEN</sequence>
<dbReference type="STRING" id="333673.A0A3M0JPR9"/>
<dbReference type="OrthoDB" id="1470350at2759"/>
<dbReference type="SUPFAM" id="SSF48264">
    <property type="entry name" value="Cytochrome P450"/>
    <property type="match status" value="1"/>
</dbReference>
<dbReference type="EMBL" id="QRBI01000131">
    <property type="protein sequence ID" value="RMC03012.1"/>
    <property type="molecule type" value="Genomic_DNA"/>
</dbReference>
<evidence type="ECO:0000256" key="1">
    <source>
        <dbReference type="ARBA" id="ARBA00010617"/>
    </source>
</evidence>
<dbReference type="Proteomes" id="UP000269221">
    <property type="component" value="Unassembled WGS sequence"/>
</dbReference>
<dbReference type="InterPro" id="IPR036396">
    <property type="entry name" value="Cyt_P450_sf"/>
</dbReference>
<dbReference type="AlphaFoldDB" id="A0A3M0JPR9"/>
<dbReference type="GO" id="GO:0016705">
    <property type="term" value="F:oxidoreductase activity, acting on paired donors, with incorporation or reduction of molecular oxygen"/>
    <property type="evidence" value="ECO:0007669"/>
    <property type="project" value="InterPro"/>
</dbReference>
<evidence type="ECO:0000313" key="2">
    <source>
        <dbReference type="EMBL" id="RMC03012.1"/>
    </source>
</evidence>
<evidence type="ECO:0008006" key="4">
    <source>
        <dbReference type="Google" id="ProtNLM"/>
    </source>
</evidence>
<dbReference type="PANTHER" id="PTHR24301">
    <property type="entry name" value="THROMBOXANE-A SYNTHASE"/>
    <property type="match status" value="1"/>
</dbReference>
<dbReference type="GO" id="GO:0005506">
    <property type="term" value="F:iron ion binding"/>
    <property type="evidence" value="ECO:0007669"/>
    <property type="project" value="InterPro"/>
</dbReference>
<dbReference type="Pfam" id="PF00067">
    <property type="entry name" value="p450"/>
    <property type="match status" value="1"/>
</dbReference>
<organism evidence="2 3">
    <name type="scientific">Hirundo rustica rustica</name>
    <dbReference type="NCBI Taxonomy" id="333673"/>
    <lineage>
        <taxon>Eukaryota</taxon>
        <taxon>Metazoa</taxon>
        <taxon>Chordata</taxon>
        <taxon>Craniata</taxon>
        <taxon>Vertebrata</taxon>
        <taxon>Euteleostomi</taxon>
        <taxon>Archelosauria</taxon>
        <taxon>Archosauria</taxon>
        <taxon>Dinosauria</taxon>
        <taxon>Saurischia</taxon>
        <taxon>Theropoda</taxon>
        <taxon>Coelurosauria</taxon>
        <taxon>Aves</taxon>
        <taxon>Neognathae</taxon>
        <taxon>Neoaves</taxon>
        <taxon>Telluraves</taxon>
        <taxon>Australaves</taxon>
        <taxon>Passeriformes</taxon>
        <taxon>Sylvioidea</taxon>
        <taxon>Hirundinidae</taxon>
        <taxon>Hirundo</taxon>
    </lineage>
</organism>
<dbReference type="GO" id="GO:0020037">
    <property type="term" value="F:heme binding"/>
    <property type="evidence" value="ECO:0007669"/>
    <property type="project" value="InterPro"/>
</dbReference>
<reference evidence="2 3" key="1">
    <citation type="submission" date="2018-07" db="EMBL/GenBank/DDBJ databases">
        <title>A high quality draft genome assembly of the barn swallow (H. rustica rustica).</title>
        <authorList>
            <person name="Formenti G."/>
            <person name="Chiara M."/>
            <person name="Poveda L."/>
            <person name="Francoijs K.-J."/>
            <person name="Bonisoli-Alquati A."/>
            <person name="Canova L."/>
            <person name="Gianfranceschi L."/>
            <person name="Horner D.S."/>
            <person name="Saino N."/>
        </authorList>
    </citation>
    <scope>NUCLEOTIDE SEQUENCE [LARGE SCALE GENOMIC DNA]</scope>
    <source>
        <strain evidence="2">Chelidonia</strain>
        <tissue evidence="2">Blood</tissue>
    </source>
</reference>
<comment type="similarity">
    <text evidence="1">Belongs to the cytochrome P450 family.</text>
</comment>
<gene>
    <name evidence="2" type="ORF">DUI87_20205</name>
</gene>